<proteinExistence type="predicted"/>
<dbReference type="EMBL" id="BQNB010020134">
    <property type="protein sequence ID" value="GJT92695.1"/>
    <property type="molecule type" value="Genomic_DNA"/>
</dbReference>
<protein>
    <recommendedName>
        <fullName evidence="3">NAC domain-containing protein</fullName>
    </recommendedName>
</protein>
<evidence type="ECO:0008006" key="3">
    <source>
        <dbReference type="Google" id="ProtNLM"/>
    </source>
</evidence>
<reference evidence="1" key="2">
    <citation type="submission" date="2022-01" db="EMBL/GenBank/DDBJ databases">
        <authorList>
            <person name="Yamashiro T."/>
            <person name="Shiraishi A."/>
            <person name="Satake H."/>
            <person name="Nakayama K."/>
        </authorList>
    </citation>
    <scope>NUCLEOTIDE SEQUENCE</scope>
</reference>
<reference evidence="1" key="1">
    <citation type="journal article" date="2022" name="Int. J. Mol. Sci.">
        <title>Draft Genome of Tanacetum Coccineum: Genomic Comparison of Closely Related Tanacetum-Family Plants.</title>
        <authorList>
            <person name="Yamashiro T."/>
            <person name="Shiraishi A."/>
            <person name="Nakayama K."/>
            <person name="Satake H."/>
        </authorList>
    </citation>
    <scope>NUCLEOTIDE SEQUENCE</scope>
</reference>
<keyword evidence="2" id="KW-1185">Reference proteome</keyword>
<organism evidence="1 2">
    <name type="scientific">Tanacetum coccineum</name>
    <dbReference type="NCBI Taxonomy" id="301880"/>
    <lineage>
        <taxon>Eukaryota</taxon>
        <taxon>Viridiplantae</taxon>
        <taxon>Streptophyta</taxon>
        <taxon>Embryophyta</taxon>
        <taxon>Tracheophyta</taxon>
        <taxon>Spermatophyta</taxon>
        <taxon>Magnoliopsida</taxon>
        <taxon>eudicotyledons</taxon>
        <taxon>Gunneridae</taxon>
        <taxon>Pentapetalae</taxon>
        <taxon>asterids</taxon>
        <taxon>campanulids</taxon>
        <taxon>Asterales</taxon>
        <taxon>Asteraceae</taxon>
        <taxon>Asteroideae</taxon>
        <taxon>Anthemideae</taxon>
        <taxon>Anthemidinae</taxon>
        <taxon>Tanacetum</taxon>
    </lineage>
</organism>
<name>A0ABQ5HXW2_9ASTR</name>
<comment type="caution">
    <text evidence="1">The sequence shown here is derived from an EMBL/GenBank/DDBJ whole genome shotgun (WGS) entry which is preliminary data.</text>
</comment>
<sequence length="193" mass="22183">MELILRRQMPNPPVNLIDIKESDDDKEVIFDEEQFLRQQSTAQVIPPSLAYTPPSPRLDVLGGENFDVNSPFGEYLDTLLTGDREIDFNPSNIETNDPVPDPRMLDVPLGNDDSMYRSFDVTISNLLFEFDDYFTLRIDNTIFDDDFEDLCSLDPLKETPLIKESILLVTPLPDAKQICLREVERFDPFFSLT</sequence>
<dbReference type="Proteomes" id="UP001151760">
    <property type="component" value="Unassembled WGS sequence"/>
</dbReference>
<gene>
    <name evidence="1" type="ORF">Tco_1081540</name>
</gene>
<evidence type="ECO:0000313" key="1">
    <source>
        <dbReference type="EMBL" id="GJT92695.1"/>
    </source>
</evidence>
<accession>A0ABQ5HXW2</accession>
<evidence type="ECO:0000313" key="2">
    <source>
        <dbReference type="Proteomes" id="UP001151760"/>
    </source>
</evidence>